<organism evidence="2 3">
    <name type="scientific">Priestia megaterium</name>
    <name type="common">Bacillus megaterium</name>
    <dbReference type="NCBI Taxonomy" id="1404"/>
    <lineage>
        <taxon>Bacteria</taxon>
        <taxon>Bacillati</taxon>
        <taxon>Bacillota</taxon>
        <taxon>Bacilli</taxon>
        <taxon>Bacillales</taxon>
        <taxon>Bacillaceae</taxon>
        <taxon>Priestia</taxon>
    </lineage>
</organism>
<protein>
    <recommendedName>
        <fullName evidence="4">Polyhydroxyalkanoic acid synthase subunit PhaR</fullName>
    </recommendedName>
</protein>
<reference evidence="2 3" key="2">
    <citation type="submission" date="2020-04" db="EMBL/GenBank/DDBJ databases">
        <authorList>
            <person name="Fomenkov A."/>
            <person name="Anton B.P."/>
            <person name="Roberts R.J."/>
        </authorList>
    </citation>
    <scope>NUCLEOTIDE SEQUENCE [LARGE SCALE GENOMIC DNA]</scope>
    <source>
        <strain evidence="2 3">S2</strain>
    </source>
</reference>
<gene>
    <name evidence="2" type="ORF">HFZ78_14365</name>
</gene>
<accession>A0A6H1P3A0</accession>
<proteinExistence type="predicted"/>
<keyword evidence="1" id="KW-0175">Coiled coil</keyword>
<name>A0A6H1P3A0_PRIMG</name>
<feature type="coiled-coil region" evidence="1">
    <location>
        <begin position="85"/>
        <end position="119"/>
    </location>
</feature>
<reference evidence="2 3" key="1">
    <citation type="submission" date="2020-04" db="EMBL/GenBank/DDBJ databases">
        <title>Genome-Wide Identification of 5-Methylcytosine Sites in Bacterial Genomes By High-Throughput Sequencing of MspJI Restriction Fragments.</title>
        <authorList>
            <person name="Wu V."/>
        </authorList>
    </citation>
    <scope>NUCLEOTIDE SEQUENCE [LARGE SCALE GENOMIC DNA]</scope>
    <source>
        <strain evidence="2 3">S2</strain>
    </source>
</reference>
<dbReference type="Proteomes" id="UP000501868">
    <property type="component" value="Chromosome"/>
</dbReference>
<sequence length="139" mass="16319">MAPNFNFYEMWKDYYSQYSNIFDDQITKHFPSQAVGQMLEMNVQIKKMLNETTERYYELVNLPSRNDLAHISSQIVKIDAKVDDLEEFTQQTKDNQRDAVQLQREIANLKKDMKSLDTKLYQILTLLNSPKVSNTKGTV</sequence>
<dbReference type="EMBL" id="CP051128">
    <property type="protein sequence ID" value="QIZ07761.1"/>
    <property type="molecule type" value="Genomic_DNA"/>
</dbReference>
<evidence type="ECO:0000256" key="1">
    <source>
        <dbReference type="SAM" id="Coils"/>
    </source>
</evidence>
<evidence type="ECO:0000313" key="3">
    <source>
        <dbReference type="Proteomes" id="UP000501868"/>
    </source>
</evidence>
<dbReference type="AlphaFoldDB" id="A0A6H1P3A0"/>
<evidence type="ECO:0008006" key="4">
    <source>
        <dbReference type="Google" id="ProtNLM"/>
    </source>
</evidence>
<evidence type="ECO:0000313" key="2">
    <source>
        <dbReference type="EMBL" id="QIZ07761.1"/>
    </source>
</evidence>